<reference evidence="2 3" key="1">
    <citation type="journal article" date="2016" name="Environ. Microbiol.">
        <title>Effector profiles distinguish formae speciales of Fusarium oxysporum.</title>
        <authorList>
            <person name="van Dam P."/>
            <person name="Fokkens L."/>
            <person name="Schmidt S.M."/>
            <person name="Linmans J.H."/>
            <person name="Kistler H.C."/>
            <person name="Ma L.J."/>
            <person name="Rep M."/>
        </authorList>
    </citation>
    <scope>NUCLEOTIDE SEQUENCE [LARGE SCALE GENOMIC DNA]</scope>
    <source>
        <strain evidence="2 3">Forc016</strain>
    </source>
</reference>
<gene>
    <name evidence="2" type="ORF">AU210_015791</name>
</gene>
<dbReference type="Proteomes" id="UP000219602">
    <property type="component" value="Chromosome RC"/>
</dbReference>
<proteinExistence type="predicted"/>
<evidence type="ECO:0000256" key="1">
    <source>
        <dbReference type="SAM" id="SignalP"/>
    </source>
</evidence>
<comment type="caution">
    <text evidence="2">The sequence shown here is derived from an EMBL/GenBank/DDBJ whole genome shotgun (WGS) entry which is preliminary data.</text>
</comment>
<name>A0A2H3G287_FUSOX</name>
<protein>
    <submittedName>
        <fullName evidence="2">Uncharacterized protein</fullName>
    </submittedName>
</protein>
<dbReference type="AlphaFoldDB" id="A0A2H3G287"/>
<keyword evidence="1" id="KW-0732">Signal</keyword>
<sequence length="169" mass="18171">MRCLTVLAFVFTGLALATKPHPPGTEQGATDSSLEHIARHDVENVDSDSVKVIRSDDQAPYGGLEKRIDGIPIPTGPNPEQLTMAGVLVSFTMVGQWIRKEGGSTLKYVCSQINIRNPTTVNKVVTLASKGVTLLKNQPFTHERVMGIKAPEGGFGQTFDIVVGNQRGS</sequence>
<evidence type="ECO:0000313" key="2">
    <source>
        <dbReference type="EMBL" id="PCD21988.1"/>
    </source>
</evidence>
<dbReference type="EMBL" id="MABQ02000012">
    <property type="protein sequence ID" value="PCD21988.1"/>
    <property type="molecule type" value="Genomic_DNA"/>
</dbReference>
<feature type="chain" id="PRO_5013736162" evidence="1">
    <location>
        <begin position="18"/>
        <end position="169"/>
    </location>
</feature>
<accession>A0A2H3G287</accession>
<reference evidence="2 3" key="2">
    <citation type="journal article" date="2017" name="Sci. Rep.">
        <title>A mobile pathogenicity chromosome in Fusarium oxysporum for infection of multiple cucurbit species.</title>
        <authorList>
            <person name="van Dam P."/>
            <person name="Fokkens L."/>
            <person name="Ayukawa Y."/>
            <person name="van der Gragt M."/>
            <person name="Ter Horst A."/>
            <person name="Brankovics B."/>
            <person name="Houterman P.M."/>
            <person name="Arie T."/>
            <person name="Rep M."/>
        </authorList>
    </citation>
    <scope>NUCLEOTIDE SEQUENCE [LARGE SCALE GENOMIC DNA]</scope>
    <source>
        <strain evidence="2 3">Forc016</strain>
    </source>
</reference>
<organism evidence="2 3">
    <name type="scientific">Fusarium oxysporum f. sp. radicis-cucumerinum</name>
    <dbReference type="NCBI Taxonomy" id="327505"/>
    <lineage>
        <taxon>Eukaryota</taxon>
        <taxon>Fungi</taxon>
        <taxon>Dikarya</taxon>
        <taxon>Ascomycota</taxon>
        <taxon>Pezizomycotina</taxon>
        <taxon>Sordariomycetes</taxon>
        <taxon>Hypocreomycetidae</taxon>
        <taxon>Hypocreales</taxon>
        <taxon>Nectriaceae</taxon>
        <taxon>Fusarium</taxon>
        <taxon>Fusarium oxysporum species complex</taxon>
    </lineage>
</organism>
<evidence type="ECO:0000313" key="3">
    <source>
        <dbReference type="Proteomes" id="UP000219602"/>
    </source>
</evidence>
<feature type="signal peptide" evidence="1">
    <location>
        <begin position="1"/>
        <end position="17"/>
    </location>
</feature>